<feature type="binding site" evidence="1">
    <location>
        <position position="163"/>
    </location>
    <ligand>
        <name>Zn(2+)</name>
        <dbReference type="ChEBI" id="CHEBI:29105"/>
        <note>catalytic</note>
    </ligand>
</feature>
<dbReference type="GO" id="GO:0008270">
    <property type="term" value="F:zinc ion binding"/>
    <property type="evidence" value="ECO:0007669"/>
    <property type="project" value="UniProtKB-UniRule"/>
</dbReference>
<dbReference type="Proteomes" id="UP000000673">
    <property type="component" value="Unassembled WGS sequence"/>
</dbReference>
<dbReference type="OMA" id="YVTIDYS"/>
<keyword evidence="1 2" id="KW-0862">Zinc</keyword>
<feature type="binding site" evidence="1">
    <location>
        <position position="403"/>
    </location>
    <ligand>
        <name>Zn(2+)</name>
        <dbReference type="ChEBI" id="CHEBI:29105"/>
        <note>catalytic</note>
    </ligand>
</feature>
<feature type="binding site" evidence="1">
    <location>
        <position position="407"/>
    </location>
    <ligand>
        <name>Zn(2+)</name>
        <dbReference type="ChEBI" id="CHEBI:29105"/>
        <note>catalytic</note>
    </ligand>
</feature>
<dbReference type="PANTHER" id="PTHR10127">
    <property type="entry name" value="DISCOIDIN, CUB, EGF, LAMININ , AND ZINC METALLOPROTEASE DOMAIN CONTAINING"/>
    <property type="match status" value="1"/>
</dbReference>
<dbReference type="SMART" id="SM00235">
    <property type="entry name" value="ZnMc"/>
    <property type="match status" value="2"/>
</dbReference>
<feature type="binding site" evidence="1">
    <location>
        <position position="159"/>
    </location>
    <ligand>
        <name>Zn(2+)</name>
        <dbReference type="ChEBI" id="CHEBI:29105"/>
        <note>catalytic</note>
    </ligand>
</feature>
<dbReference type="InterPro" id="IPR024079">
    <property type="entry name" value="MetalloPept_cat_dom_sf"/>
</dbReference>
<dbReference type="VEuPathDB" id="VectorBase:ADAR2_002010"/>
<comment type="cofactor">
    <cofactor evidence="1 2">
        <name>Zn(2+)</name>
        <dbReference type="ChEBI" id="CHEBI:29105"/>
    </cofactor>
    <text evidence="1 2">Binds 1 zinc ion per subunit.</text>
</comment>
<protein>
    <recommendedName>
        <fullName evidence="2">Metalloendopeptidase</fullName>
        <ecNumber evidence="2">3.4.24.-</ecNumber>
    </recommendedName>
</protein>
<comment type="caution">
    <text evidence="1">Lacks conserved residue(s) required for the propagation of feature annotation.</text>
</comment>
<evidence type="ECO:0000256" key="2">
    <source>
        <dbReference type="RuleBase" id="RU361183"/>
    </source>
</evidence>
<dbReference type="EMBL" id="ADMH02001646">
    <property type="protein sequence ID" value="ETN61613.1"/>
    <property type="molecule type" value="Genomic_DNA"/>
</dbReference>
<dbReference type="CDD" id="cd04280">
    <property type="entry name" value="ZnMc_astacin_like"/>
    <property type="match status" value="2"/>
</dbReference>
<sequence length="513" mass="58014">MQQSISATIWPSHIKPTSIVGKRLMKYAPRGSSKYKGYPHEYGFGHYYQGDIILPPQQLGRVALGEQYVSQKWPTGIVPYIIKANFTNTELRTLQAAFQQFVDNSCVRFVPRKTEKYYVTITNLKQGCYSFLGRNSANQNNIINLQTPECMQVVGTPVHEMMHALGFFHEVNRPDRDEYVTLNTTNLRPDYQDPAFIEANFGKLNDSMVTTYGVPYNYGSVMHYSRYAGSIGICCPVIDNIKPYNGDFGSEAGLTPLDIQQLNARKRLMNYAPKGSSKYKGYPHEYGFGYYYQGDIMVPPRPLGRVAISEEFLGQKWPGAIVPYVVEANFTNTESQTLQNAFRQFADKTCIRFVPRLDELHYVTITNRNVGCYSGVGRAAMNQYNIINLQTPECMESVGTPVHELMHALGFFHEFTRPDRDEYVTVNITNLSPEDQNPAFIEANFGKLNASEVTTYGVPYNYGSVMHYSRYAASIGMCCPVLNNIKPYFGDFGSEAGLTPLDIQQLNVRYCNA</sequence>
<dbReference type="EC" id="3.4.24.-" evidence="2"/>
<feature type="domain" description="Peptidase M12A" evidence="3">
    <location>
        <begin position="62"/>
        <end position="270"/>
    </location>
</feature>
<feature type="disulfide bond" evidence="1">
    <location>
        <begin position="128"/>
        <end position="150"/>
    </location>
</feature>
<evidence type="ECO:0000259" key="3">
    <source>
        <dbReference type="PROSITE" id="PS51864"/>
    </source>
</evidence>
<dbReference type="GO" id="GO:0004222">
    <property type="term" value="F:metalloendopeptidase activity"/>
    <property type="evidence" value="ECO:0007669"/>
    <property type="project" value="UniProtKB-UniRule"/>
</dbReference>
<dbReference type="eggNOG" id="KOG3714">
    <property type="taxonomic scope" value="Eukaryota"/>
</dbReference>
<dbReference type="VEuPathDB" id="VectorBase:ADAC006730"/>
<dbReference type="PANTHER" id="PTHR10127:SF883">
    <property type="entry name" value="ZINC METALLOPROTEINASE NAS-8"/>
    <property type="match status" value="1"/>
</dbReference>
<feature type="binding site" evidence="1">
    <location>
        <position position="169"/>
    </location>
    <ligand>
        <name>Zn(2+)</name>
        <dbReference type="ChEBI" id="CHEBI:29105"/>
        <note>catalytic</note>
    </ligand>
</feature>
<feature type="active site" evidence="1">
    <location>
        <position position="404"/>
    </location>
</feature>
<dbReference type="PROSITE" id="PS51864">
    <property type="entry name" value="ASTACIN"/>
    <property type="match status" value="2"/>
</dbReference>
<dbReference type="EnsemblMetazoa" id="ADAC006730-RA">
    <property type="protein sequence ID" value="ADAC006730-PA"/>
    <property type="gene ID" value="ADAC006730"/>
</dbReference>
<organism evidence="4">
    <name type="scientific">Anopheles darlingi</name>
    <name type="common">Mosquito</name>
    <dbReference type="NCBI Taxonomy" id="43151"/>
    <lineage>
        <taxon>Eukaryota</taxon>
        <taxon>Metazoa</taxon>
        <taxon>Ecdysozoa</taxon>
        <taxon>Arthropoda</taxon>
        <taxon>Hexapoda</taxon>
        <taxon>Insecta</taxon>
        <taxon>Pterygota</taxon>
        <taxon>Neoptera</taxon>
        <taxon>Endopterygota</taxon>
        <taxon>Diptera</taxon>
        <taxon>Nematocera</taxon>
        <taxon>Culicoidea</taxon>
        <taxon>Culicidae</taxon>
        <taxon>Anophelinae</taxon>
        <taxon>Anopheles</taxon>
    </lineage>
</organism>
<feature type="domain" description="Peptidase M12A" evidence="3">
    <location>
        <begin position="306"/>
        <end position="512"/>
    </location>
</feature>
<accession>W5JE46</accession>
<evidence type="ECO:0000313" key="4">
    <source>
        <dbReference type="EMBL" id="ETN61613.1"/>
    </source>
</evidence>
<keyword evidence="1 2" id="KW-0378">Hydrolase</keyword>
<keyword evidence="1 2" id="KW-0645">Protease</keyword>
<dbReference type="SUPFAM" id="SSF55486">
    <property type="entry name" value="Metalloproteases ('zincins'), catalytic domain"/>
    <property type="match status" value="2"/>
</dbReference>
<reference evidence="4" key="3">
    <citation type="journal article" date="2013" name="Nucleic Acids Res.">
        <title>The genome of Anopheles darlingi, the main neotropical malaria vector.</title>
        <authorList>
            <person name="Marinotti O."/>
            <person name="Cerqueira G.C."/>
            <person name="de Almeida L.G."/>
            <person name="Ferro M.I."/>
            <person name="Loreto E.L."/>
            <person name="Zaha A."/>
            <person name="Teixeira S.M."/>
            <person name="Wespiser A.R."/>
            <person name="Almeida E Silva A."/>
            <person name="Schlindwein A.D."/>
            <person name="Pacheco A.C."/>
            <person name="Silva A.L."/>
            <person name="Graveley B.R."/>
            <person name="Walenz B.P."/>
            <person name="Lima Bde A."/>
            <person name="Ribeiro C.A."/>
            <person name="Nunes-Silva C.G."/>
            <person name="de Carvalho C.R."/>
            <person name="Soares C.M."/>
            <person name="de Menezes C.B."/>
            <person name="Matiolli C."/>
            <person name="Caffrey D."/>
            <person name="Araujo D.A."/>
            <person name="de Oliveira D.M."/>
            <person name="Golenbock D."/>
            <person name="Grisard E.C."/>
            <person name="Fantinatti-Garboggini F."/>
            <person name="de Carvalho F.M."/>
            <person name="Barcellos F.G."/>
            <person name="Prosdocimi F."/>
            <person name="May G."/>
            <person name="Azevedo Junior G.M."/>
            <person name="Guimaraes G.M."/>
            <person name="Goldman G.H."/>
            <person name="Padilha I.Q."/>
            <person name="Batista Jda S."/>
            <person name="Ferro J.A."/>
            <person name="Ribeiro J.M."/>
            <person name="Fietto J.L."/>
            <person name="Dabbas K.M."/>
            <person name="Cerdeira L."/>
            <person name="Agnez-Lima L.F."/>
            <person name="Brocchi M."/>
            <person name="de Carvalho M.O."/>
            <person name="Teixeira Mde M."/>
            <person name="Diniz Maia Mde M."/>
            <person name="Goldman M.H."/>
            <person name="Cruz Schneider M.P."/>
            <person name="Felipe M.S."/>
            <person name="Hungria M."/>
            <person name="Nicolas M.F."/>
            <person name="Pereira M."/>
            <person name="Montes M.A."/>
            <person name="Cantao M.E."/>
            <person name="Vincentz M."/>
            <person name="Rafael M.S."/>
            <person name="Silverman N."/>
            <person name="Stoco P.H."/>
            <person name="Souza R.C."/>
            <person name="Vicentini R."/>
            <person name="Gazzinelli R.T."/>
            <person name="Neves Rde O."/>
            <person name="Silva R."/>
            <person name="Astolfi-Filho S."/>
            <person name="Maciel T.E."/>
            <person name="Urmenyi T.P."/>
            <person name="Tadei W.P."/>
            <person name="Camargo E.P."/>
            <person name="de Vasconcelos A.T."/>
        </authorList>
    </citation>
    <scope>NUCLEOTIDE SEQUENCE</scope>
</reference>
<evidence type="ECO:0000313" key="6">
    <source>
        <dbReference type="Proteomes" id="UP000000673"/>
    </source>
</evidence>
<keyword evidence="6" id="KW-1185">Reference proteome</keyword>
<reference evidence="5" key="4">
    <citation type="submission" date="2015-06" db="UniProtKB">
        <authorList>
            <consortium name="EnsemblMetazoa"/>
        </authorList>
    </citation>
    <scope>IDENTIFICATION</scope>
</reference>
<dbReference type="STRING" id="43151.W5JE46"/>
<feature type="disulfide bond" evidence="1">
    <location>
        <begin position="372"/>
        <end position="394"/>
    </location>
</feature>
<reference evidence="4 6" key="1">
    <citation type="journal article" date="2010" name="BMC Genomics">
        <title>Combination of measures distinguishes pre-miRNAs from other stem-loops in the genome of the newly sequenced Anopheles darlingi.</title>
        <authorList>
            <person name="Mendes N.D."/>
            <person name="Freitas A.T."/>
            <person name="Vasconcelos A.T."/>
            <person name="Sagot M.F."/>
        </authorList>
    </citation>
    <scope>NUCLEOTIDE SEQUENCE</scope>
</reference>
<keyword evidence="1 2" id="KW-0479">Metal-binding</keyword>
<keyword evidence="1" id="KW-1015">Disulfide bond</keyword>
<keyword evidence="1 2" id="KW-0482">Metalloprotease</keyword>
<gene>
    <name evidence="4" type="ORF">AND_006730</name>
</gene>
<feature type="binding site" evidence="1">
    <location>
        <position position="413"/>
    </location>
    <ligand>
        <name>Zn(2+)</name>
        <dbReference type="ChEBI" id="CHEBI:29105"/>
        <note>catalytic</note>
    </ligand>
</feature>
<dbReference type="AlphaFoldDB" id="W5JE46"/>
<name>W5JE46_ANODA</name>
<dbReference type="HOGENOM" id="CLU_455110_0_0_1"/>
<dbReference type="Gene3D" id="3.40.390.10">
    <property type="entry name" value="Collagenase (Catalytic Domain)"/>
    <property type="match status" value="2"/>
</dbReference>
<dbReference type="PRINTS" id="PR00480">
    <property type="entry name" value="ASTACIN"/>
</dbReference>
<dbReference type="Pfam" id="PF01400">
    <property type="entry name" value="Astacin"/>
    <property type="match status" value="2"/>
</dbReference>
<evidence type="ECO:0000313" key="5">
    <source>
        <dbReference type="EnsemblMetazoa" id="ADAC006730-PA"/>
    </source>
</evidence>
<evidence type="ECO:0000256" key="1">
    <source>
        <dbReference type="PROSITE-ProRule" id="PRU01211"/>
    </source>
</evidence>
<proteinExistence type="predicted"/>
<dbReference type="InterPro" id="IPR001506">
    <property type="entry name" value="Peptidase_M12A"/>
</dbReference>
<feature type="active site" evidence="1">
    <location>
        <position position="160"/>
    </location>
</feature>
<dbReference type="InterPro" id="IPR006026">
    <property type="entry name" value="Peptidase_Metallo"/>
</dbReference>
<dbReference type="GO" id="GO:0006508">
    <property type="term" value="P:proteolysis"/>
    <property type="evidence" value="ECO:0007669"/>
    <property type="project" value="UniProtKB-KW"/>
</dbReference>
<reference evidence="4" key="2">
    <citation type="submission" date="2010-05" db="EMBL/GenBank/DDBJ databases">
        <authorList>
            <person name="Almeida L.G."/>
            <person name="Nicolas M.F."/>
            <person name="Souza R.C."/>
            <person name="Vasconcelos A.T.R."/>
        </authorList>
    </citation>
    <scope>NUCLEOTIDE SEQUENCE</scope>
</reference>
<dbReference type="FunFam" id="3.40.390.10:FF:000075">
    <property type="entry name" value="Metalloendopeptidase"/>
    <property type="match status" value="2"/>
</dbReference>
<dbReference type="InterPro" id="IPR034035">
    <property type="entry name" value="Astacin-like_dom"/>
</dbReference>